<evidence type="ECO:0000313" key="2">
    <source>
        <dbReference type="EMBL" id="KAJ7607705.1"/>
    </source>
</evidence>
<accession>A0AAD7F9W6</accession>
<feature type="domain" description="CxC1-like cysteine cluster associated with KDZ transposases" evidence="1">
    <location>
        <begin position="54"/>
        <end position="141"/>
    </location>
</feature>
<organism evidence="2 3">
    <name type="scientific">Roridomyces roridus</name>
    <dbReference type="NCBI Taxonomy" id="1738132"/>
    <lineage>
        <taxon>Eukaryota</taxon>
        <taxon>Fungi</taxon>
        <taxon>Dikarya</taxon>
        <taxon>Basidiomycota</taxon>
        <taxon>Agaricomycotina</taxon>
        <taxon>Agaricomycetes</taxon>
        <taxon>Agaricomycetidae</taxon>
        <taxon>Agaricales</taxon>
        <taxon>Marasmiineae</taxon>
        <taxon>Mycenaceae</taxon>
        <taxon>Roridomyces</taxon>
    </lineage>
</organism>
<dbReference type="InterPro" id="IPR041320">
    <property type="entry name" value="CxC1"/>
</dbReference>
<feature type="non-terminal residue" evidence="2">
    <location>
        <position position="1"/>
    </location>
</feature>
<keyword evidence="3" id="KW-1185">Reference proteome</keyword>
<sequence length="146" mass="16698">AESPSKSYRQSKTNQWETWDTEVIPRLVPLWTRMFFETKGWRDVYKLPLPQRNAATCACKGHVIHKVSAVYFTEIKDIVIDICACTPAADQLLEVGLFPCAPVRLSVAVDVRVLDMVRRLFLRVAPNNTAYTEAYEEFLDELGFSL</sequence>
<name>A0AAD7F9W6_9AGAR</name>
<proteinExistence type="predicted"/>
<feature type="non-terminal residue" evidence="2">
    <location>
        <position position="146"/>
    </location>
</feature>
<evidence type="ECO:0000259" key="1">
    <source>
        <dbReference type="Pfam" id="PF18802"/>
    </source>
</evidence>
<protein>
    <recommendedName>
        <fullName evidence="1">CxC1-like cysteine cluster associated with KDZ transposases domain-containing protein</fullName>
    </recommendedName>
</protein>
<gene>
    <name evidence="2" type="ORF">FB45DRAFT_717087</name>
</gene>
<dbReference type="Pfam" id="PF18802">
    <property type="entry name" value="CxC1"/>
    <property type="match status" value="1"/>
</dbReference>
<comment type="caution">
    <text evidence="2">The sequence shown here is derived from an EMBL/GenBank/DDBJ whole genome shotgun (WGS) entry which is preliminary data.</text>
</comment>
<dbReference type="AlphaFoldDB" id="A0AAD7F9W6"/>
<evidence type="ECO:0000313" key="3">
    <source>
        <dbReference type="Proteomes" id="UP001221142"/>
    </source>
</evidence>
<dbReference type="Proteomes" id="UP001221142">
    <property type="component" value="Unassembled WGS sequence"/>
</dbReference>
<reference evidence="2" key="1">
    <citation type="submission" date="2023-03" db="EMBL/GenBank/DDBJ databases">
        <title>Massive genome expansion in bonnet fungi (Mycena s.s.) driven by repeated elements and novel gene families across ecological guilds.</title>
        <authorList>
            <consortium name="Lawrence Berkeley National Laboratory"/>
            <person name="Harder C.B."/>
            <person name="Miyauchi S."/>
            <person name="Viragh M."/>
            <person name="Kuo A."/>
            <person name="Thoen E."/>
            <person name="Andreopoulos B."/>
            <person name="Lu D."/>
            <person name="Skrede I."/>
            <person name="Drula E."/>
            <person name="Henrissat B."/>
            <person name="Morin E."/>
            <person name="Kohler A."/>
            <person name="Barry K."/>
            <person name="LaButti K."/>
            <person name="Morin E."/>
            <person name="Salamov A."/>
            <person name="Lipzen A."/>
            <person name="Mereny Z."/>
            <person name="Hegedus B."/>
            <person name="Baldrian P."/>
            <person name="Stursova M."/>
            <person name="Weitz H."/>
            <person name="Taylor A."/>
            <person name="Grigoriev I.V."/>
            <person name="Nagy L.G."/>
            <person name="Martin F."/>
            <person name="Kauserud H."/>
        </authorList>
    </citation>
    <scope>NUCLEOTIDE SEQUENCE</scope>
    <source>
        <strain evidence="2">9284</strain>
    </source>
</reference>
<dbReference type="EMBL" id="JARKIF010000048">
    <property type="protein sequence ID" value="KAJ7607705.1"/>
    <property type="molecule type" value="Genomic_DNA"/>
</dbReference>